<dbReference type="NCBIfam" id="TIGR02595">
    <property type="entry name" value="PEP_CTERM"/>
    <property type="match status" value="1"/>
</dbReference>
<protein>
    <recommendedName>
        <fullName evidence="4">Ice-binding protein C-terminal domain-containing protein</fullName>
    </recommendedName>
</protein>
<evidence type="ECO:0000256" key="3">
    <source>
        <dbReference type="ARBA" id="ARBA00022737"/>
    </source>
</evidence>
<organism evidence="5">
    <name type="scientific">marine sediment metagenome</name>
    <dbReference type="NCBI Taxonomy" id="412755"/>
    <lineage>
        <taxon>unclassified sequences</taxon>
        <taxon>metagenomes</taxon>
        <taxon>ecological metagenomes</taxon>
    </lineage>
</organism>
<evidence type="ECO:0000256" key="2">
    <source>
        <dbReference type="ARBA" id="ARBA00022729"/>
    </source>
</evidence>
<keyword evidence="3" id="KW-0677">Repeat</keyword>
<comment type="caution">
    <text evidence="5">The sequence shown here is derived from an EMBL/GenBank/DDBJ whole genome shotgun (WGS) entry which is preliminary data.</text>
</comment>
<accession>A0A0F8Z4H6</accession>
<dbReference type="SMART" id="SM00369">
    <property type="entry name" value="LRR_TYP"/>
    <property type="match status" value="6"/>
</dbReference>
<dbReference type="GO" id="GO:0031012">
    <property type="term" value="C:extracellular matrix"/>
    <property type="evidence" value="ECO:0007669"/>
    <property type="project" value="TreeGrafter"/>
</dbReference>
<evidence type="ECO:0000256" key="1">
    <source>
        <dbReference type="ARBA" id="ARBA00022614"/>
    </source>
</evidence>
<gene>
    <name evidence="5" type="ORF">LCGC14_3015470</name>
</gene>
<dbReference type="InterPro" id="IPR050328">
    <property type="entry name" value="Dev_Immune_Receptor"/>
</dbReference>
<dbReference type="PROSITE" id="PS51450">
    <property type="entry name" value="LRR"/>
    <property type="match status" value="3"/>
</dbReference>
<name>A0A0F8Z4H6_9ZZZZ</name>
<dbReference type="PANTHER" id="PTHR24373">
    <property type="entry name" value="SLIT RELATED LEUCINE-RICH REPEAT NEURONAL PROTEIN"/>
    <property type="match status" value="1"/>
</dbReference>
<dbReference type="InterPro" id="IPR001611">
    <property type="entry name" value="Leu-rich_rpt"/>
</dbReference>
<reference evidence="5" key="1">
    <citation type="journal article" date="2015" name="Nature">
        <title>Complex archaea that bridge the gap between prokaryotes and eukaryotes.</title>
        <authorList>
            <person name="Spang A."/>
            <person name="Saw J.H."/>
            <person name="Jorgensen S.L."/>
            <person name="Zaremba-Niedzwiedzka K."/>
            <person name="Martijn J."/>
            <person name="Lind A.E."/>
            <person name="van Eijk R."/>
            <person name="Schleper C."/>
            <person name="Guy L."/>
            <person name="Ettema T.J."/>
        </authorList>
    </citation>
    <scope>NUCLEOTIDE SEQUENCE</scope>
</reference>
<dbReference type="EMBL" id="LAZR01062535">
    <property type="protein sequence ID" value="KKK61324.1"/>
    <property type="molecule type" value="Genomic_DNA"/>
</dbReference>
<feature type="non-terminal residue" evidence="5">
    <location>
        <position position="1"/>
    </location>
</feature>
<dbReference type="Pfam" id="PF13855">
    <property type="entry name" value="LRR_8"/>
    <property type="match status" value="2"/>
</dbReference>
<proteinExistence type="predicted"/>
<feature type="domain" description="Ice-binding protein C-terminal" evidence="4">
    <location>
        <begin position="307"/>
        <end position="328"/>
    </location>
</feature>
<dbReference type="GO" id="GO:0005615">
    <property type="term" value="C:extracellular space"/>
    <property type="evidence" value="ECO:0007669"/>
    <property type="project" value="TreeGrafter"/>
</dbReference>
<keyword evidence="1" id="KW-0433">Leucine-rich repeat</keyword>
<dbReference type="Pfam" id="PF07589">
    <property type="entry name" value="PEP-CTERM"/>
    <property type="match status" value="1"/>
</dbReference>
<dbReference type="PANTHER" id="PTHR24373:SF370">
    <property type="entry name" value="FISH-LIPS, ISOFORM E"/>
    <property type="match status" value="1"/>
</dbReference>
<evidence type="ECO:0000259" key="4">
    <source>
        <dbReference type="Pfam" id="PF07589"/>
    </source>
</evidence>
<dbReference type="InterPro" id="IPR013424">
    <property type="entry name" value="Ice-binding_C"/>
</dbReference>
<evidence type="ECO:0000313" key="5">
    <source>
        <dbReference type="EMBL" id="KKK61324.1"/>
    </source>
</evidence>
<dbReference type="SMART" id="SM00365">
    <property type="entry name" value="LRR_SD22"/>
    <property type="match status" value="5"/>
</dbReference>
<dbReference type="Gene3D" id="3.80.10.10">
    <property type="entry name" value="Ribonuclease Inhibitor"/>
    <property type="match status" value="1"/>
</dbReference>
<dbReference type="SUPFAM" id="SSF52058">
    <property type="entry name" value="L domain-like"/>
    <property type="match status" value="1"/>
</dbReference>
<dbReference type="AlphaFoldDB" id="A0A0F8Z4H6"/>
<dbReference type="InterPro" id="IPR032675">
    <property type="entry name" value="LRR_dom_sf"/>
</dbReference>
<dbReference type="InterPro" id="IPR003591">
    <property type="entry name" value="Leu-rich_rpt_typical-subtyp"/>
</dbReference>
<sequence>PGPRNWWCNANNKGITSADGVNSYTNLWSLYLPYNQISSLDADQFQGLTNLEVLSLSFNQISSLGADQFQDLTNLQTLYIRGNQLSSLDANQFQGLTNLQTLLFGYNEISSLAANQFQDLTDLQVLNFDQNQISSLAANQFQGLTDLHILFLWSNQIASLDLTGFEATTLTDFSVSNNPVTKVVLADATVSQITFDTLMIGNKVYTSHIGIAELTGIASVDFTAADLTGVDRFDTMFAMADLETLILTDALFSEAIVTGGYAEVWDLISALELKRLDALTVDRQLYTAMQTNLDAWDAGANNVLTVVPEPSTLLLLTVASLALFLCRRKTASGK</sequence>
<keyword evidence="2" id="KW-0732">Signal</keyword>